<evidence type="ECO:0000313" key="4">
    <source>
        <dbReference type="Proteomes" id="UP000634136"/>
    </source>
</evidence>
<dbReference type="Pfam" id="PF03140">
    <property type="entry name" value="DUF247"/>
    <property type="match status" value="1"/>
</dbReference>
<keyword evidence="2" id="KW-0812">Transmembrane</keyword>
<protein>
    <submittedName>
        <fullName evidence="3">UPF0481 protein</fullName>
    </submittedName>
</protein>
<evidence type="ECO:0000313" key="3">
    <source>
        <dbReference type="EMBL" id="KAF7831405.1"/>
    </source>
</evidence>
<reference evidence="3" key="1">
    <citation type="submission" date="2020-09" db="EMBL/GenBank/DDBJ databases">
        <title>Genome-Enabled Discovery of Anthraquinone Biosynthesis in Senna tora.</title>
        <authorList>
            <person name="Kang S.-H."/>
            <person name="Pandey R.P."/>
            <person name="Lee C.-M."/>
            <person name="Sim J.-S."/>
            <person name="Jeong J.-T."/>
            <person name="Choi B.-S."/>
            <person name="Jung M."/>
            <person name="Ginzburg D."/>
            <person name="Zhao K."/>
            <person name="Won S.Y."/>
            <person name="Oh T.-J."/>
            <person name="Yu Y."/>
            <person name="Kim N.-H."/>
            <person name="Lee O.R."/>
            <person name="Lee T.-H."/>
            <person name="Bashyal P."/>
            <person name="Kim T.-S."/>
            <person name="Lee W.-H."/>
            <person name="Kawkins C."/>
            <person name="Kim C.-K."/>
            <person name="Kim J.S."/>
            <person name="Ahn B.O."/>
            <person name="Rhee S.Y."/>
            <person name="Sohng J.K."/>
        </authorList>
    </citation>
    <scope>NUCLEOTIDE SEQUENCE</scope>
    <source>
        <tissue evidence="3">Leaf</tissue>
    </source>
</reference>
<organism evidence="3 4">
    <name type="scientific">Senna tora</name>
    <dbReference type="NCBI Taxonomy" id="362788"/>
    <lineage>
        <taxon>Eukaryota</taxon>
        <taxon>Viridiplantae</taxon>
        <taxon>Streptophyta</taxon>
        <taxon>Embryophyta</taxon>
        <taxon>Tracheophyta</taxon>
        <taxon>Spermatophyta</taxon>
        <taxon>Magnoliopsida</taxon>
        <taxon>eudicotyledons</taxon>
        <taxon>Gunneridae</taxon>
        <taxon>Pentapetalae</taxon>
        <taxon>rosids</taxon>
        <taxon>fabids</taxon>
        <taxon>Fabales</taxon>
        <taxon>Fabaceae</taxon>
        <taxon>Caesalpinioideae</taxon>
        <taxon>Cassia clade</taxon>
        <taxon>Senna</taxon>
    </lineage>
</organism>
<dbReference type="Proteomes" id="UP000634136">
    <property type="component" value="Unassembled WGS sequence"/>
</dbReference>
<keyword evidence="4" id="KW-1185">Reference proteome</keyword>
<feature type="region of interest" description="Disordered" evidence="1">
    <location>
        <begin position="53"/>
        <end position="75"/>
    </location>
</feature>
<evidence type="ECO:0000256" key="1">
    <source>
        <dbReference type="SAM" id="MobiDB-lite"/>
    </source>
</evidence>
<gene>
    <name evidence="3" type="ORF">G2W53_013738</name>
</gene>
<name>A0A834TZF1_9FABA</name>
<keyword evidence="2" id="KW-0472">Membrane</keyword>
<feature type="compositionally biased region" description="Basic and acidic residues" evidence="1">
    <location>
        <begin position="53"/>
        <end position="63"/>
    </location>
</feature>
<dbReference type="PANTHER" id="PTHR31170:SF23">
    <property type="match status" value="1"/>
</dbReference>
<comment type="caution">
    <text evidence="3">The sequence shown here is derived from an EMBL/GenBank/DDBJ whole genome shotgun (WGS) entry which is preliminary data.</text>
</comment>
<accession>A0A834TZF1</accession>
<feature type="compositionally biased region" description="Polar residues" evidence="1">
    <location>
        <begin position="64"/>
        <end position="75"/>
    </location>
</feature>
<dbReference type="PANTHER" id="PTHR31170">
    <property type="entry name" value="BNAC04G53230D PROTEIN"/>
    <property type="match status" value="1"/>
</dbReference>
<dbReference type="AlphaFoldDB" id="A0A834TZF1"/>
<keyword evidence="2" id="KW-1133">Transmembrane helix</keyword>
<sequence>MANMNYKEDLAIESEEIVDMSEPLITPHFIYSSDHFANQENNVGNKKELEMVEKAESEHHESTVRPNSFSSNQTKDGVEDDVAIDIKAILQDKNNESLLSTKCCIYRIPHGIRKQNPQAYTPQLVSIGPLHYGNPNLQNMETHKQVFFKAFVDRSGTSLDNLIAVVRTSEPIVRECYSENIELSEREFVRMVLVDVGFIIELFLKIHEDNWYSLDDPTLSRPWFTNKIILDLIMLENQLPFFILEEIFNLAFPPSSTDHLPSFLELTFAFFDYYNVQKLDPSATPDSGTKNFTDLLRTFHLKPGKSERYFFERMGSNALLYGANELHEAGVKFKVNTTKKCLLDLNFSGGVLEIPQIMVQEETEHEFRNMIALEQCHYPFESYICDYALFLDCLINTSMDVDILVHRQIIRKFLADSDDVARVFNGLCKDILHVNFNADYYNMCTKLNAFCKNPWNNMKATLRRDYCKTPWQIVASIAGIVLLILTLVQTIFSIIK</sequence>
<evidence type="ECO:0000256" key="2">
    <source>
        <dbReference type="SAM" id="Phobius"/>
    </source>
</evidence>
<feature type="transmembrane region" description="Helical" evidence="2">
    <location>
        <begin position="471"/>
        <end position="495"/>
    </location>
</feature>
<proteinExistence type="predicted"/>
<dbReference type="InterPro" id="IPR004158">
    <property type="entry name" value="DUF247_pln"/>
</dbReference>
<dbReference type="OrthoDB" id="672127at2759"/>
<dbReference type="EMBL" id="JAAIUW010000005">
    <property type="protein sequence ID" value="KAF7831405.1"/>
    <property type="molecule type" value="Genomic_DNA"/>
</dbReference>